<feature type="transmembrane region" description="Helical" evidence="7">
    <location>
        <begin position="302"/>
        <end position="324"/>
    </location>
</feature>
<keyword evidence="3" id="KW-1003">Cell membrane</keyword>
<dbReference type="Pfam" id="PF02687">
    <property type="entry name" value="FtsX"/>
    <property type="match status" value="1"/>
</dbReference>
<evidence type="ECO:0000256" key="5">
    <source>
        <dbReference type="ARBA" id="ARBA00022989"/>
    </source>
</evidence>
<evidence type="ECO:0000256" key="6">
    <source>
        <dbReference type="ARBA" id="ARBA00023136"/>
    </source>
</evidence>
<evidence type="ECO:0000256" key="3">
    <source>
        <dbReference type="ARBA" id="ARBA00022475"/>
    </source>
</evidence>
<keyword evidence="4 7" id="KW-0812">Transmembrane</keyword>
<dbReference type="AlphaFoldDB" id="A0A6L5WH46"/>
<keyword evidence="6 7" id="KW-0472">Membrane</keyword>
<dbReference type="PANTHER" id="PTHR30489:SF0">
    <property type="entry name" value="LIPOPROTEIN-RELEASING SYSTEM TRANSMEMBRANE PROTEIN LOLE"/>
    <property type="match status" value="1"/>
</dbReference>
<evidence type="ECO:0000259" key="8">
    <source>
        <dbReference type="Pfam" id="PF02687"/>
    </source>
</evidence>
<dbReference type="InterPro" id="IPR051447">
    <property type="entry name" value="Lipoprotein-release_system"/>
</dbReference>
<organism evidence="9 10">
    <name type="scientific">Campylobacter portucalensis</name>
    <dbReference type="NCBI Taxonomy" id="2608384"/>
    <lineage>
        <taxon>Bacteria</taxon>
        <taxon>Pseudomonadati</taxon>
        <taxon>Campylobacterota</taxon>
        <taxon>Epsilonproteobacteria</taxon>
        <taxon>Campylobacterales</taxon>
        <taxon>Campylobacteraceae</taxon>
        <taxon>Campylobacter</taxon>
    </lineage>
</organism>
<dbReference type="EMBL" id="VWSJ01000015">
    <property type="protein sequence ID" value="MSN96510.1"/>
    <property type="molecule type" value="Genomic_DNA"/>
</dbReference>
<keyword evidence="5 7" id="KW-1133">Transmembrane helix</keyword>
<evidence type="ECO:0000256" key="2">
    <source>
        <dbReference type="ARBA" id="ARBA00005236"/>
    </source>
</evidence>
<evidence type="ECO:0000256" key="1">
    <source>
        <dbReference type="ARBA" id="ARBA00004651"/>
    </source>
</evidence>
<evidence type="ECO:0000313" key="10">
    <source>
        <dbReference type="Proteomes" id="UP000476338"/>
    </source>
</evidence>
<evidence type="ECO:0000256" key="4">
    <source>
        <dbReference type="ARBA" id="ARBA00022692"/>
    </source>
</evidence>
<feature type="transmembrane region" description="Helical" evidence="7">
    <location>
        <begin position="20"/>
        <end position="43"/>
    </location>
</feature>
<reference evidence="9 10" key="2">
    <citation type="submission" date="2020-03" db="EMBL/GenBank/DDBJ databases">
        <title>Campylobacter portucalensis sp. nov., a new species of Campylobacter isolated from the reproductive tract of bulls.</title>
        <authorList>
            <person name="Silva M.F."/>
            <person name="Pereira G."/>
            <person name="Carneiro C."/>
            <person name="Hemphill A."/>
            <person name="Mateus L."/>
            <person name="Lopes-Da-Costa L."/>
            <person name="Silva E."/>
        </authorList>
    </citation>
    <scope>NUCLEOTIDE SEQUENCE [LARGE SCALE GENOMIC DNA]</scope>
    <source>
        <strain evidence="9 10">FMV-PI01</strain>
    </source>
</reference>
<accession>A0A6L5WH46</accession>
<dbReference type="GO" id="GO:0098797">
    <property type="term" value="C:plasma membrane protein complex"/>
    <property type="evidence" value="ECO:0007669"/>
    <property type="project" value="TreeGrafter"/>
</dbReference>
<evidence type="ECO:0000256" key="7">
    <source>
        <dbReference type="SAM" id="Phobius"/>
    </source>
</evidence>
<dbReference type="PANTHER" id="PTHR30489">
    <property type="entry name" value="LIPOPROTEIN-RELEASING SYSTEM TRANSMEMBRANE PROTEIN LOLE"/>
    <property type="match status" value="1"/>
</dbReference>
<name>A0A6L5WH46_9BACT</name>
<sequence>MKNIFDYALASIFRHGSKNFFITVIFGVIVFLLSSMMFIVSSLKSQYLEISKEFPDILVQKKINERSVLIDEKELDEFWSDPVISSIEGRIWGQYFFDLKGVYVTIIGVESFGNYYQKEIENLALNFGDEKLSFMASDAVLKMLKDDLEIYNSVVFFTPDDKMLRLKPVGKLNLKHSLENNDIILMDMDSARAILGIKKPYFRDVVIRLSNPNESKFVANKINTKKTLKAATKDEILKNYMLLYDYKSGWFLLFFIIIFLTFSVILYDKASGLASEERREIWILKAVGWDISDIIFYKVIEALIMSISAFLIALVLSIFFVYFLNAPFLKNIFVGFDSLKHPFILSFVFDFKGLSMVFFSTIPLYVAVCIIPAWKIAIDDENLK</sequence>
<protein>
    <submittedName>
        <fullName evidence="9">ABC transporter permease</fullName>
    </submittedName>
</protein>
<feature type="transmembrane region" description="Helical" evidence="7">
    <location>
        <begin position="248"/>
        <end position="267"/>
    </location>
</feature>
<dbReference type="InterPro" id="IPR003838">
    <property type="entry name" value="ABC3_permease_C"/>
</dbReference>
<feature type="domain" description="ABC3 transporter permease C-terminal" evidence="8">
    <location>
        <begin position="253"/>
        <end position="377"/>
    </location>
</feature>
<dbReference type="GO" id="GO:0044874">
    <property type="term" value="P:lipoprotein localization to outer membrane"/>
    <property type="evidence" value="ECO:0007669"/>
    <property type="project" value="TreeGrafter"/>
</dbReference>
<dbReference type="Proteomes" id="UP000476338">
    <property type="component" value="Unassembled WGS sequence"/>
</dbReference>
<evidence type="ECO:0000313" key="9">
    <source>
        <dbReference type="EMBL" id="MSN96510.1"/>
    </source>
</evidence>
<gene>
    <name evidence="9" type="ORF">F1B92_04895</name>
</gene>
<reference evidence="9 10" key="1">
    <citation type="submission" date="2019-09" db="EMBL/GenBank/DDBJ databases">
        <authorList>
            <person name="Silva M."/>
            <person name="Pereira G."/>
            <person name="Lopes-Da-Costa L."/>
            <person name="Silva E."/>
        </authorList>
    </citation>
    <scope>NUCLEOTIDE SEQUENCE [LARGE SCALE GENOMIC DNA]</scope>
    <source>
        <strain evidence="9 10">FMV-PI01</strain>
    </source>
</reference>
<keyword evidence="10" id="KW-1185">Reference proteome</keyword>
<comment type="similarity">
    <text evidence="2">Belongs to the ABC-4 integral membrane protein family. LolC/E subfamily.</text>
</comment>
<feature type="transmembrane region" description="Helical" evidence="7">
    <location>
        <begin position="355"/>
        <end position="374"/>
    </location>
</feature>
<proteinExistence type="inferred from homology"/>
<comment type="subcellular location">
    <subcellularLocation>
        <location evidence="1">Cell membrane</location>
        <topology evidence="1">Multi-pass membrane protein</topology>
    </subcellularLocation>
</comment>
<dbReference type="RefSeq" id="WP_326833098.1">
    <property type="nucleotide sequence ID" value="NZ_VWSJ01000015.1"/>
</dbReference>
<comment type="caution">
    <text evidence="9">The sequence shown here is derived from an EMBL/GenBank/DDBJ whole genome shotgun (WGS) entry which is preliminary data.</text>
</comment>